<dbReference type="HOGENOM" id="CLU_426496_0_0_1"/>
<dbReference type="Proteomes" id="UP000030671">
    <property type="component" value="Unassembled WGS sequence"/>
</dbReference>
<keyword evidence="1" id="KW-0863">Zinc-finger</keyword>
<feature type="region of interest" description="Disordered" evidence="2">
    <location>
        <begin position="446"/>
        <end position="577"/>
    </location>
</feature>
<evidence type="ECO:0000259" key="3">
    <source>
        <dbReference type="PROSITE" id="PS50103"/>
    </source>
</evidence>
<sequence>MVSELWKASSEGDLARVNHLLLEATVADIEINGADPNHASSQGLPPQYTSDPAIVDLLRAAAAKTHSEAFQAQPIYPHDPNVDPTKGYYLPPPGPYAYYPGMPIPPLPEGAIPYYPHPPLHPADDQHPQGGLVSNLPPPEIARLIPCRYFPACRYGASCMFAHPQGPYFPGPVPPPAQYPTHYDPMNSHPYPPNFYPMPPPPPFQQANAMPPPPLMTPISPQNGPQSAPPMAHARSGSDVLSPLQGPYSASGVPTPSSMPYGAISPVSPSYTHTGPLALPLSANQHPPVNGGPQSPVYPPPGPSGPNYDPRRDSIGQYPSAQPAQRVLSEPNGMQKSPPLHVPENFGPGGHRDGMGHHRRGSFRRPSFGGGRKPPCLFFPSGRCRNGDECRFPHIMSETTVVPPPHQSHQPFAGRGGRFRPPPFMNGNAAGPAAIEDKLAAMTLNDDSVPGRQESVDSTTPPEVAANRVRPPTGPKQSNHAAHGARPARPAVIPKQRVPNADEFPVLGGSTTPPSRSPATNGHANGYSGPTAAQVLQAPPPARKDSTKGSSRSETPDSLHAAQTSKPASEAVPVAHQDHVNKLPVSFAAVATGAPDASKEVSVSA</sequence>
<dbReference type="GeneID" id="20674543"/>
<dbReference type="Pfam" id="PF14608">
    <property type="entry name" value="zf-CCCH_2"/>
    <property type="match status" value="2"/>
</dbReference>
<feature type="compositionally biased region" description="Pro residues" evidence="2">
    <location>
        <begin position="198"/>
        <end position="216"/>
    </location>
</feature>
<dbReference type="InParanoid" id="W4KMP7"/>
<name>W4KMP7_HETIT</name>
<dbReference type="SMART" id="SM00356">
    <property type="entry name" value="ZnF_C3H1"/>
    <property type="match status" value="2"/>
</dbReference>
<feature type="domain" description="C3H1-type" evidence="3">
    <location>
        <begin position="141"/>
        <end position="166"/>
    </location>
</feature>
<feature type="zinc finger region" description="C3H1-type" evidence="1">
    <location>
        <begin position="370"/>
        <end position="397"/>
    </location>
</feature>
<keyword evidence="1" id="KW-0479">Metal-binding</keyword>
<evidence type="ECO:0000313" key="5">
    <source>
        <dbReference type="Proteomes" id="UP000030671"/>
    </source>
</evidence>
<feature type="region of interest" description="Disordered" evidence="2">
    <location>
        <begin position="198"/>
        <end position="257"/>
    </location>
</feature>
<dbReference type="AlphaFoldDB" id="W4KMP7"/>
<dbReference type="KEGG" id="hir:HETIRDRAFT_431549"/>
<organism evidence="4 5">
    <name type="scientific">Heterobasidion irregulare (strain TC 32-1)</name>
    <dbReference type="NCBI Taxonomy" id="747525"/>
    <lineage>
        <taxon>Eukaryota</taxon>
        <taxon>Fungi</taxon>
        <taxon>Dikarya</taxon>
        <taxon>Basidiomycota</taxon>
        <taxon>Agaricomycotina</taxon>
        <taxon>Agaricomycetes</taxon>
        <taxon>Russulales</taxon>
        <taxon>Bondarzewiaceae</taxon>
        <taxon>Heterobasidion</taxon>
        <taxon>Heterobasidion annosum species complex</taxon>
    </lineage>
</organism>
<feature type="domain" description="C3H1-type" evidence="3">
    <location>
        <begin position="370"/>
        <end position="397"/>
    </location>
</feature>
<dbReference type="InterPro" id="IPR000571">
    <property type="entry name" value="Znf_CCCH"/>
</dbReference>
<evidence type="ECO:0000313" key="4">
    <source>
        <dbReference type="EMBL" id="ETW87092.1"/>
    </source>
</evidence>
<protein>
    <recommendedName>
        <fullName evidence="3">C3H1-type domain-containing protein</fullName>
    </recommendedName>
</protein>
<evidence type="ECO:0000256" key="2">
    <source>
        <dbReference type="SAM" id="MobiDB-lite"/>
    </source>
</evidence>
<dbReference type="eggNOG" id="ENOG502S4MW">
    <property type="taxonomic scope" value="Eukaryota"/>
</dbReference>
<keyword evidence="5" id="KW-1185">Reference proteome</keyword>
<feature type="zinc finger region" description="C3H1-type" evidence="1">
    <location>
        <begin position="141"/>
        <end position="166"/>
    </location>
</feature>
<gene>
    <name evidence="4" type="ORF">HETIRDRAFT_431549</name>
</gene>
<keyword evidence="1" id="KW-0862">Zinc</keyword>
<feature type="region of interest" description="Disordered" evidence="2">
    <location>
        <begin position="275"/>
        <end position="372"/>
    </location>
</feature>
<dbReference type="RefSeq" id="XP_009541035.1">
    <property type="nucleotide sequence ID" value="XM_009542740.1"/>
</dbReference>
<evidence type="ECO:0000256" key="1">
    <source>
        <dbReference type="PROSITE-ProRule" id="PRU00723"/>
    </source>
</evidence>
<dbReference type="GO" id="GO:0008270">
    <property type="term" value="F:zinc ion binding"/>
    <property type="evidence" value="ECO:0007669"/>
    <property type="project" value="UniProtKB-KW"/>
</dbReference>
<dbReference type="OrthoDB" id="20872at2759"/>
<dbReference type="PROSITE" id="PS50103">
    <property type="entry name" value="ZF_C3H1"/>
    <property type="match status" value="2"/>
</dbReference>
<dbReference type="EMBL" id="KI925454">
    <property type="protein sequence ID" value="ETW87092.1"/>
    <property type="molecule type" value="Genomic_DNA"/>
</dbReference>
<reference evidence="4 5" key="1">
    <citation type="journal article" date="2012" name="New Phytol.">
        <title>Insight into trade-off between wood decay and parasitism from the genome of a fungal forest pathogen.</title>
        <authorList>
            <person name="Olson A."/>
            <person name="Aerts A."/>
            <person name="Asiegbu F."/>
            <person name="Belbahri L."/>
            <person name="Bouzid O."/>
            <person name="Broberg A."/>
            <person name="Canback B."/>
            <person name="Coutinho P.M."/>
            <person name="Cullen D."/>
            <person name="Dalman K."/>
            <person name="Deflorio G."/>
            <person name="van Diepen L.T."/>
            <person name="Dunand C."/>
            <person name="Duplessis S."/>
            <person name="Durling M."/>
            <person name="Gonthier P."/>
            <person name="Grimwood J."/>
            <person name="Fossdal C.G."/>
            <person name="Hansson D."/>
            <person name="Henrissat B."/>
            <person name="Hietala A."/>
            <person name="Himmelstrand K."/>
            <person name="Hoffmeister D."/>
            <person name="Hogberg N."/>
            <person name="James T.Y."/>
            <person name="Karlsson M."/>
            <person name="Kohler A."/>
            <person name="Kues U."/>
            <person name="Lee Y.H."/>
            <person name="Lin Y.C."/>
            <person name="Lind M."/>
            <person name="Lindquist E."/>
            <person name="Lombard V."/>
            <person name="Lucas S."/>
            <person name="Lunden K."/>
            <person name="Morin E."/>
            <person name="Murat C."/>
            <person name="Park J."/>
            <person name="Raffaello T."/>
            <person name="Rouze P."/>
            <person name="Salamov A."/>
            <person name="Schmutz J."/>
            <person name="Solheim H."/>
            <person name="Stahlberg J."/>
            <person name="Velez H."/>
            <person name="de Vries R.P."/>
            <person name="Wiebenga A."/>
            <person name="Woodward S."/>
            <person name="Yakovlev I."/>
            <person name="Garbelotto M."/>
            <person name="Martin F."/>
            <person name="Grigoriev I.V."/>
            <person name="Stenlid J."/>
        </authorList>
    </citation>
    <scope>NUCLEOTIDE SEQUENCE [LARGE SCALE GENOMIC DNA]</scope>
    <source>
        <strain evidence="4 5">TC 32-1</strain>
    </source>
</reference>
<accession>W4KMP7</accession>
<proteinExistence type="predicted"/>
<feature type="compositionally biased region" description="Polar residues" evidence="2">
    <location>
        <begin position="509"/>
        <end position="523"/>
    </location>
</feature>
<dbReference type="STRING" id="747525.W4KMP7"/>
<feature type="compositionally biased region" description="Low complexity" evidence="2">
    <location>
        <begin position="480"/>
        <end position="491"/>
    </location>
</feature>